<protein>
    <submittedName>
        <fullName evidence="1">Uncharacterized protein</fullName>
    </submittedName>
</protein>
<comment type="caution">
    <text evidence="1">The sequence shown here is derived from an EMBL/GenBank/DDBJ whole genome shotgun (WGS) entry which is preliminary data.</text>
</comment>
<dbReference type="AlphaFoldDB" id="A0A1J5PNR4"/>
<organism evidence="1">
    <name type="scientific">mine drainage metagenome</name>
    <dbReference type="NCBI Taxonomy" id="410659"/>
    <lineage>
        <taxon>unclassified sequences</taxon>
        <taxon>metagenomes</taxon>
        <taxon>ecological metagenomes</taxon>
    </lineage>
</organism>
<sequence>MKIMGGETGAGDDVKLIPRHPRHGQIAFNAALFVQHLRIGQRTDRTIDIARRNMVQRGNRPRPFQGKLGKRGLVDKHRRRAAGQMLASDRVEPAGLAVAVKIDRLFPGLQVGKPVGSLPPELLAKAGALPAQMRIQRRAARGAARVMFL</sequence>
<name>A0A1J5PNR4_9ZZZZ</name>
<accession>A0A1J5PNR4</accession>
<reference evidence="1" key="1">
    <citation type="submission" date="2016-10" db="EMBL/GenBank/DDBJ databases">
        <title>Sequence of Gallionella enrichment culture.</title>
        <authorList>
            <person name="Poehlein A."/>
            <person name="Muehling M."/>
            <person name="Daniel R."/>
        </authorList>
    </citation>
    <scope>NUCLEOTIDE SEQUENCE</scope>
</reference>
<evidence type="ECO:0000313" key="1">
    <source>
        <dbReference type="EMBL" id="OIQ66915.1"/>
    </source>
</evidence>
<proteinExistence type="predicted"/>
<gene>
    <name evidence="1" type="ORF">GALL_515130</name>
</gene>
<dbReference type="EMBL" id="MLJW01006271">
    <property type="protein sequence ID" value="OIQ66915.1"/>
    <property type="molecule type" value="Genomic_DNA"/>
</dbReference>